<evidence type="ECO:0000313" key="10">
    <source>
        <dbReference type="EMBL" id="MCF7559789.1"/>
    </source>
</evidence>
<evidence type="ECO:0000259" key="9">
    <source>
        <dbReference type="Pfam" id="PF05572"/>
    </source>
</evidence>
<dbReference type="CDD" id="cd04275">
    <property type="entry name" value="ZnMc_pappalysin_like"/>
    <property type="match status" value="1"/>
</dbReference>
<dbReference type="GO" id="GO:0008237">
    <property type="term" value="F:metallopeptidase activity"/>
    <property type="evidence" value="ECO:0007669"/>
    <property type="project" value="UniProtKB-KW"/>
</dbReference>
<proteinExistence type="inferred from homology"/>
<sequence>MKKLFLSMAAVAVLFTACDEDKNEIVQEQEIDMSDFYVHTDFSEDLSSKSASSKEKYKTCYSMAVLNKQLDADPGLAKKMYDVEYHTRKFITAKGKPGTKPGGGGSGGGDTDVDVLPINDGLGTINIPVYVHIVLPNANDVSNSQVQAQMNVLNDDFNSTNANQLPSGATNFVNDATITDINFSLAGTFRHNDSRSSWGTNNAIKSAYPPITPDTHLNIWVCNIGGGILGYAQFPGGNSSTDGIVLLNSTLPGGSAAPYNLGRTATHEVGHYLNLRHIWGDGRCRQDDFVEDTPSSDGANYGCPSYPTVNCKTTDMTMNYMDYTDDSCMYMFTDGQRNRMRAIFASGGARASMAGN</sequence>
<dbReference type="InterPro" id="IPR008754">
    <property type="entry name" value="Peptidase_M43"/>
</dbReference>
<comment type="caution">
    <text evidence="10">The sequence shown here is derived from an EMBL/GenBank/DDBJ whole genome shotgun (WGS) entry which is preliminary data.</text>
</comment>
<gene>
    <name evidence="10" type="ORF">L3X39_04000</name>
</gene>
<keyword evidence="3" id="KW-0479">Metal-binding</keyword>
<evidence type="ECO:0000256" key="8">
    <source>
        <dbReference type="ARBA" id="ARBA00023157"/>
    </source>
</evidence>
<keyword evidence="4" id="KW-0732">Signal</keyword>
<evidence type="ECO:0000256" key="5">
    <source>
        <dbReference type="ARBA" id="ARBA00022801"/>
    </source>
</evidence>
<dbReference type="InterPro" id="IPR024079">
    <property type="entry name" value="MetalloPept_cat_dom_sf"/>
</dbReference>
<keyword evidence="2" id="KW-0645">Protease</keyword>
<keyword evidence="7 10" id="KW-0482">Metalloprotease</keyword>
<dbReference type="SUPFAM" id="SSF55486">
    <property type="entry name" value="Metalloproteases ('zincins'), catalytic domain"/>
    <property type="match status" value="1"/>
</dbReference>
<dbReference type="PANTHER" id="PTHR47466:SF1">
    <property type="entry name" value="METALLOPROTEASE MEP1 (AFU_ORTHOLOGUE AFUA_1G07730)-RELATED"/>
    <property type="match status" value="1"/>
</dbReference>
<dbReference type="PANTHER" id="PTHR47466">
    <property type="match status" value="1"/>
</dbReference>
<name>A0ABS9IGA3_9FLAO</name>
<protein>
    <submittedName>
        <fullName evidence="10">Zinc metalloprotease</fullName>
    </submittedName>
</protein>
<feature type="domain" description="Peptidase M43 pregnancy-associated plasma-A" evidence="9">
    <location>
        <begin position="230"/>
        <end position="343"/>
    </location>
</feature>
<keyword evidence="11" id="KW-1185">Reference proteome</keyword>
<dbReference type="Pfam" id="PF05572">
    <property type="entry name" value="Peptidase_M43"/>
    <property type="match status" value="1"/>
</dbReference>
<keyword evidence="5" id="KW-0378">Hydrolase</keyword>
<dbReference type="RefSeq" id="WP_237230455.1">
    <property type="nucleotide sequence ID" value="NZ_JAKKDV010000001.1"/>
</dbReference>
<evidence type="ECO:0000256" key="3">
    <source>
        <dbReference type="ARBA" id="ARBA00022723"/>
    </source>
</evidence>
<dbReference type="Gene3D" id="3.40.390.10">
    <property type="entry name" value="Collagenase (Catalytic Domain)"/>
    <property type="match status" value="1"/>
</dbReference>
<evidence type="ECO:0000256" key="2">
    <source>
        <dbReference type="ARBA" id="ARBA00022670"/>
    </source>
</evidence>
<comment type="similarity">
    <text evidence="1">Belongs to the peptidase M43B family.</text>
</comment>
<dbReference type="PROSITE" id="PS51257">
    <property type="entry name" value="PROKAR_LIPOPROTEIN"/>
    <property type="match status" value="1"/>
</dbReference>
<evidence type="ECO:0000313" key="11">
    <source>
        <dbReference type="Proteomes" id="UP001200022"/>
    </source>
</evidence>
<evidence type="ECO:0000256" key="6">
    <source>
        <dbReference type="ARBA" id="ARBA00022833"/>
    </source>
</evidence>
<keyword evidence="6" id="KW-0862">Zinc</keyword>
<accession>A0ABS9IGA3</accession>
<reference evidence="10 11" key="1">
    <citation type="submission" date="2022-01" db="EMBL/GenBank/DDBJ databases">
        <title>Draft genome sequence of Sabulilitoribacter multivorans KCTC 32326.</title>
        <authorList>
            <person name="Oh J.-S."/>
        </authorList>
    </citation>
    <scope>NUCLEOTIDE SEQUENCE [LARGE SCALE GENOMIC DNA]</scope>
    <source>
        <strain evidence="10 11">M-M16</strain>
    </source>
</reference>
<organism evidence="10 11">
    <name type="scientific">Flaviramulus multivorans</name>
    <dbReference type="NCBI Taxonomy" id="1304750"/>
    <lineage>
        <taxon>Bacteria</taxon>
        <taxon>Pseudomonadati</taxon>
        <taxon>Bacteroidota</taxon>
        <taxon>Flavobacteriia</taxon>
        <taxon>Flavobacteriales</taxon>
        <taxon>Flavobacteriaceae</taxon>
        <taxon>Flaviramulus</taxon>
    </lineage>
</organism>
<evidence type="ECO:0000256" key="4">
    <source>
        <dbReference type="ARBA" id="ARBA00022729"/>
    </source>
</evidence>
<evidence type="ECO:0000256" key="7">
    <source>
        <dbReference type="ARBA" id="ARBA00023049"/>
    </source>
</evidence>
<evidence type="ECO:0000256" key="1">
    <source>
        <dbReference type="ARBA" id="ARBA00008721"/>
    </source>
</evidence>
<dbReference type="EMBL" id="JAKKDV010000001">
    <property type="protein sequence ID" value="MCF7559789.1"/>
    <property type="molecule type" value="Genomic_DNA"/>
</dbReference>
<keyword evidence="8" id="KW-1015">Disulfide bond</keyword>
<dbReference type="Proteomes" id="UP001200022">
    <property type="component" value="Unassembled WGS sequence"/>
</dbReference>